<dbReference type="NCBIfam" id="TIGR01214">
    <property type="entry name" value="rmlD"/>
    <property type="match status" value="1"/>
</dbReference>
<dbReference type="AlphaFoldDB" id="A0A7J2U273"/>
<feature type="domain" description="RmlD-like substrate binding" evidence="1">
    <location>
        <begin position="1"/>
        <end position="291"/>
    </location>
</feature>
<name>A0A7J2U273_9CREN</name>
<evidence type="ECO:0000313" key="2">
    <source>
        <dbReference type="EMBL" id="HEM66841.1"/>
    </source>
</evidence>
<gene>
    <name evidence="2" type="primary">rfbD</name>
    <name evidence="2" type="ORF">ENO26_04635</name>
</gene>
<dbReference type="PANTHER" id="PTHR10491">
    <property type="entry name" value="DTDP-4-DEHYDRORHAMNOSE REDUCTASE"/>
    <property type="match status" value="1"/>
</dbReference>
<dbReference type="InterPro" id="IPR036291">
    <property type="entry name" value="NAD(P)-bd_dom_sf"/>
</dbReference>
<dbReference type="CDD" id="cd05254">
    <property type="entry name" value="dTDP_HR_like_SDR_e"/>
    <property type="match status" value="1"/>
</dbReference>
<dbReference type="SUPFAM" id="SSF51735">
    <property type="entry name" value="NAD(P)-binding Rossmann-fold domains"/>
    <property type="match status" value="1"/>
</dbReference>
<dbReference type="InterPro" id="IPR029903">
    <property type="entry name" value="RmlD-like-bd"/>
</dbReference>
<dbReference type="PANTHER" id="PTHR10491:SF4">
    <property type="entry name" value="METHIONINE ADENOSYLTRANSFERASE 2 SUBUNIT BETA"/>
    <property type="match status" value="1"/>
</dbReference>
<protein>
    <submittedName>
        <fullName evidence="2">dTDP-4-dehydrorhamnose reductase</fullName>
        <ecNumber evidence="2">1.1.1.133</ecNumber>
    </submittedName>
</protein>
<reference evidence="2" key="1">
    <citation type="journal article" date="2020" name="mSystems">
        <title>Genome- and Community-Level Interaction Insights into Carbon Utilization and Element Cycling Functions of Hydrothermarchaeota in Hydrothermal Sediment.</title>
        <authorList>
            <person name="Zhou Z."/>
            <person name="Liu Y."/>
            <person name="Xu W."/>
            <person name="Pan J."/>
            <person name="Luo Z.H."/>
            <person name="Li M."/>
        </authorList>
    </citation>
    <scope>NUCLEOTIDE SEQUENCE [LARGE SCALE GENOMIC DNA]</scope>
    <source>
        <strain evidence="2">SpSt-125</strain>
    </source>
</reference>
<dbReference type="InterPro" id="IPR005913">
    <property type="entry name" value="dTDP_dehydrorham_reduct"/>
</dbReference>
<dbReference type="EC" id="1.1.1.133" evidence="2"/>
<dbReference type="Pfam" id="PF04321">
    <property type="entry name" value="RmlD_sub_bind"/>
    <property type="match status" value="1"/>
</dbReference>
<dbReference type="GO" id="GO:0008831">
    <property type="term" value="F:dTDP-4-dehydrorhamnose reductase activity"/>
    <property type="evidence" value="ECO:0007669"/>
    <property type="project" value="UniProtKB-EC"/>
</dbReference>
<proteinExistence type="predicted"/>
<keyword evidence="2" id="KW-0560">Oxidoreductase</keyword>
<comment type="caution">
    <text evidence="2">The sequence shown here is derived from an EMBL/GenBank/DDBJ whole genome shotgun (WGS) entry which is preliminary data.</text>
</comment>
<dbReference type="EMBL" id="DSEU01000031">
    <property type="protein sequence ID" value="HEM66841.1"/>
    <property type="molecule type" value="Genomic_DNA"/>
</dbReference>
<organism evidence="2">
    <name type="scientific">Ignisphaera aggregans</name>
    <dbReference type="NCBI Taxonomy" id="334771"/>
    <lineage>
        <taxon>Archaea</taxon>
        <taxon>Thermoproteota</taxon>
        <taxon>Thermoprotei</taxon>
        <taxon>Desulfurococcales</taxon>
        <taxon>Desulfurococcaceae</taxon>
        <taxon>Ignisphaera</taxon>
    </lineage>
</organism>
<evidence type="ECO:0000259" key="1">
    <source>
        <dbReference type="Pfam" id="PF04321"/>
    </source>
</evidence>
<dbReference type="Gene3D" id="3.40.50.720">
    <property type="entry name" value="NAD(P)-binding Rossmann-like Domain"/>
    <property type="match status" value="1"/>
</dbReference>
<accession>A0A7J2U273</accession>
<sequence length="298" mass="33197">MRVLVTGGTGLLGYWVARLFMVRGFKVYATYHEKAPPDLEVSWVRLDLEDLESITRAVEEVKPSIVIHTAAYTDVDGCEVNRERAYRVNYLATAALAKASKDTELFIYISTDYVFDGSRGMYRESDVPVPLNYYGLSKLLGEVVVTAILSNSVIVRVSGLYGYSPTGKKNFGVVAFEKLSRGEPVEAFVDQRLSPTYVKFLAEKLIKLVDARITGVIHIAGERLSRYEFASILAEILGASKDHVKPKRLADAKLVAPRPRDSSLDTSKAREFDLALPSARECLKDMVETYRKLSRGGK</sequence>